<dbReference type="AlphaFoldDB" id="D4H349"/>
<protein>
    <recommendedName>
        <fullName evidence="4">Flagellar FliJ protein</fullName>
    </recommendedName>
</protein>
<keyword evidence="3" id="KW-1185">Reference proteome</keyword>
<evidence type="ECO:0000313" key="2">
    <source>
        <dbReference type="EMBL" id="ADD69072.1"/>
    </source>
</evidence>
<evidence type="ECO:0000256" key="1">
    <source>
        <dbReference type="SAM" id="Coils"/>
    </source>
</evidence>
<dbReference type="PaxDb" id="522772-Dacet_2310"/>
<name>D4H349_DENA2</name>
<evidence type="ECO:0000313" key="3">
    <source>
        <dbReference type="Proteomes" id="UP000002012"/>
    </source>
</evidence>
<dbReference type="eggNOG" id="ENOG5032P4J">
    <property type="taxonomic scope" value="Bacteria"/>
</dbReference>
<dbReference type="EMBL" id="CP001968">
    <property type="protein sequence ID" value="ADD69072.1"/>
    <property type="molecule type" value="Genomic_DNA"/>
</dbReference>
<dbReference type="InterPro" id="IPR053716">
    <property type="entry name" value="Flag_assembly_chemotaxis_eff"/>
</dbReference>
<accession>D4H349</accession>
<keyword evidence="1" id="KW-0175">Coiled coil</keyword>
<dbReference type="Proteomes" id="UP000002012">
    <property type="component" value="Chromosome"/>
</dbReference>
<dbReference type="InParanoid" id="D4H349"/>
<sequence precursor="true">MKKNFRLQKVLEYRERLVDLEKNKLAEINSKLERTKLKIVEADEIINLKVEERGTADSRFRSMYDKYIKRITNDKNMLIKLRKQLELNIELQKKKVVEAIERHKVMLKLKEKHVDNYRTYLNKEEMKLIDELAVTRSARNEN</sequence>
<dbReference type="HOGENOM" id="CLU_149178_0_0_0"/>
<evidence type="ECO:0008006" key="4">
    <source>
        <dbReference type="Google" id="ProtNLM"/>
    </source>
</evidence>
<gene>
    <name evidence="2" type="ordered locus">Dacet_2310</name>
</gene>
<reference evidence="2 3" key="1">
    <citation type="journal article" date="2010" name="Stand. Genomic Sci.">
        <title>Complete genome sequence of Denitrovibrio acetiphilus type strain (N2460).</title>
        <authorList>
            <person name="Kiss H."/>
            <person name="Lang E."/>
            <person name="Lapidus A."/>
            <person name="Copeland A."/>
            <person name="Nolan M."/>
            <person name="Glavina Del Rio T."/>
            <person name="Chen F."/>
            <person name="Lucas S."/>
            <person name="Tice H."/>
            <person name="Cheng J.F."/>
            <person name="Han C."/>
            <person name="Goodwin L."/>
            <person name="Pitluck S."/>
            <person name="Liolios K."/>
            <person name="Pati A."/>
            <person name="Ivanova N."/>
            <person name="Mavromatis K."/>
            <person name="Chen A."/>
            <person name="Palaniappan K."/>
            <person name="Land M."/>
            <person name="Hauser L."/>
            <person name="Chang Y.J."/>
            <person name="Jeffries C.D."/>
            <person name="Detter J.C."/>
            <person name="Brettin T."/>
            <person name="Spring S."/>
            <person name="Rohde M."/>
            <person name="Goker M."/>
            <person name="Woyke T."/>
            <person name="Bristow J."/>
            <person name="Eisen J.A."/>
            <person name="Markowitz V."/>
            <person name="Hugenholtz P."/>
            <person name="Kyrpides N.C."/>
            <person name="Klenk H.P."/>
        </authorList>
    </citation>
    <scope>NUCLEOTIDE SEQUENCE [LARGE SCALE GENOMIC DNA]</scope>
    <source>
        <strain evidence="3">DSM 12809 / NBRC 114555 / N2460</strain>
    </source>
</reference>
<proteinExistence type="predicted"/>
<dbReference type="OrthoDB" id="9799130at2"/>
<dbReference type="STRING" id="522772.Dacet_2310"/>
<organism evidence="2 3">
    <name type="scientific">Denitrovibrio acetiphilus (strain DSM 12809 / NBRC 114555 / N2460)</name>
    <dbReference type="NCBI Taxonomy" id="522772"/>
    <lineage>
        <taxon>Bacteria</taxon>
        <taxon>Pseudomonadati</taxon>
        <taxon>Deferribacterota</taxon>
        <taxon>Deferribacteres</taxon>
        <taxon>Deferribacterales</taxon>
        <taxon>Geovibrionaceae</taxon>
        <taxon>Denitrovibrio</taxon>
    </lineage>
</organism>
<dbReference type="KEGG" id="dap:Dacet_2310"/>
<feature type="coiled-coil region" evidence="1">
    <location>
        <begin position="18"/>
        <end position="102"/>
    </location>
</feature>
<dbReference type="RefSeq" id="WP_013011574.1">
    <property type="nucleotide sequence ID" value="NC_013943.1"/>
</dbReference>
<dbReference type="Gene3D" id="1.10.287.1700">
    <property type="match status" value="1"/>
</dbReference>